<feature type="transmembrane region" description="Helical" evidence="1">
    <location>
        <begin position="103"/>
        <end position="123"/>
    </location>
</feature>
<accession>A0A5C6ZC08</accession>
<evidence type="ECO:0000313" key="3">
    <source>
        <dbReference type="Proteomes" id="UP000321578"/>
    </source>
</evidence>
<keyword evidence="1" id="KW-0472">Membrane</keyword>
<feature type="transmembrane region" description="Helical" evidence="1">
    <location>
        <begin position="77"/>
        <end position="97"/>
    </location>
</feature>
<gene>
    <name evidence="2" type="ORF">ESY86_16185</name>
</gene>
<keyword evidence="3" id="KW-1185">Reference proteome</keyword>
<proteinExistence type="predicted"/>
<comment type="caution">
    <text evidence="2">The sequence shown here is derived from an EMBL/GenBank/DDBJ whole genome shotgun (WGS) entry which is preliminary data.</text>
</comment>
<evidence type="ECO:0000256" key="1">
    <source>
        <dbReference type="SAM" id="Phobius"/>
    </source>
</evidence>
<dbReference type="OrthoDB" id="2223488at2"/>
<sequence length="141" mass="15719">MPKLTINRKSETNNKARKIGVYIDGIRVGSIANGESQSYEVLAGRHEVSAKIDWCGSQIKSIDLKDSQTQTLALAGFKYGSVAGIVMLLFFGSYLIGKYVFDLKLYFLIVGTVLTFCYPLYFITFGRNHYLKLSEVTAAEI</sequence>
<dbReference type="RefSeq" id="WP_147087633.1">
    <property type="nucleotide sequence ID" value="NZ_VORM01000024.1"/>
</dbReference>
<evidence type="ECO:0008006" key="4">
    <source>
        <dbReference type="Google" id="ProtNLM"/>
    </source>
</evidence>
<keyword evidence="1" id="KW-1133">Transmembrane helix</keyword>
<name>A0A5C6ZC08_9FLAO</name>
<evidence type="ECO:0000313" key="2">
    <source>
        <dbReference type="EMBL" id="TXD87575.1"/>
    </source>
</evidence>
<reference evidence="2 3" key="1">
    <citation type="submission" date="2019-08" db="EMBL/GenBank/DDBJ databases">
        <title>Genomes of Subsaximicrobium wynnwilliamsii strains.</title>
        <authorList>
            <person name="Bowman J.P."/>
        </authorList>
    </citation>
    <scope>NUCLEOTIDE SEQUENCE [LARGE SCALE GENOMIC DNA]</scope>
    <source>
        <strain evidence="2 3">2-80-2</strain>
    </source>
</reference>
<organism evidence="2 3">
    <name type="scientific">Subsaximicrobium wynnwilliamsii</name>
    <dbReference type="NCBI Taxonomy" id="291179"/>
    <lineage>
        <taxon>Bacteria</taxon>
        <taxon>Pseudomonadati</taxon>
        <taxon>Bacteroidota</taxon>
        <taxon>Flavobacteriia</taxon>
        <taxon>Flavobacteriales</taxon>
        <taxon>Flavobacteriaceae</taxon>
        <taxon>Subsaximicrobium</taxon>
    </lineage>
</organism>
<protein>
    <recommendedName>
        <fullName evidence="4">PEGA domain-containing protein</fullName>
    </recommendedName>
</protein>
<dbReference type="EMBL" id="VORO01000022">
    <property type="protein sequence ID" value="TXD87575.1"/>
    <property type="molecule type" value="Genomic_DNA"/>
</dbReference>
<dbReference type="Proteomes" id="UP000321578">
    <property type="component" value="Unassembled WGS sequence"/>
</dbReference>
<keyword evidence="1" id="KW-0812">Transmembrane</keyword>
<dbReference type="AlphaFoldDB" id="A0A5C6ZC08"/>